<gene>
    <name evidence="3" type="ORF">KGQ19_11095</name>
</gene>
<keyword evidence="1" id="KW-1133">Transmembrane helix</keyword>
<evidence type="ECO:0008006" key="5">
    <source>
        <dbReference type="Google" id="ProtNLM"/>
    </source>
</evidence>
<proteinExistence type="predicted"/>
<protein>
    <recommendedName>
        <fullName evidence="5">TrbC/VIRB2 family protein</fullName>
    </recommendedName>
</protein>
<name>A0ABS5KMX7_9ACTN</name>
<comment type="caution">
    <text evidence="3">The sequence shown here is derived from an EMBL/GenBank/DDBJ whole genome shotgun (WGS) entry which is preliminary data.</text>
</comment>
<keyword evidence="2" id="KW-0732">Signal</keyword>
<organism evidence="3 4">
    <name type="scientific">Catenulispora pinistramenti</name>
    <dbReference type="NCBI Taxonomy" id="2705254"/>
    <lineage>
        <taxon>Bacteria</taxon>
        <taxon>Bacillati</taxon>
        <taxon>Actinomycetota</taxon>
        <taxon>Actinomycetes</taxon>
        <taxon>Catenulisporales</taxon>
        <taxon>Catenulisporaceae</taxon>
        <taxon>Catenulispora</taxon>
    </lineage>
</organism>
<keyword evidence="1" id="KW-0472">Membrane</keyword>
<accession>A0ABS5KMX7</accession>
<dbReference type="Proteomes" id="UP000730482">
    <property type="component" value="Unassembled WGS sequence"/>
</dbReference>
<feature type="transmembrane region" description="Helical" evidence="1">
    <location>
        <begin position="54"/>
        <end position="75"/>
    </location>
</feature>
<reference evidence="3 4" key="1">
    <citation type="submission" date="2020-02" db="EMBL/GenBank/DDBJ databases">
        <title>Acidophilic actinobacteria isolated from forest soil.</title>
        <authorList>
            <person name="Golinska P."/>
        </authorList>
    </citation>
    <scope>NUCLEOTIDE SEQUENCE [LARGE SCALE GENOMIC DNA]</scope>
    <source>
        <strain evidence="3 4">NL8</strain>
    </source>
</reference>
<evidence type="ECO:0000313" key="4">
    <source>
        <dbReference type="Proteomes" id="UP000730482"/>
    </source>
</evidence>
<evidence type="ECO:0000313" key="3">
    <source>
        <dbReference type="EMBL" id="MBS2547417.1"/>
    </source>
</evidence>
<dbReference type="EMBL" id="JAAFYZ010000028">
    <property type="protein sequence ID" value="MBS2547417.1"/>
    <property type="molecule type" value="Genomic_DNA"/>
</dbReference>
<keyword evidence="1" id="KW-0812">Transmembrane</keyword>
<evidence type="ECO:0000256" key="1">
    <source>
        <dbReference type="SAM" id="Phobius"/>
    </source>
</evidence>
<dbReference type="InterPro" id="IPR043993">
    <property type="entry name" value="T4SS_pilin"/>
</dbReference>
<sequence>MNDTNHKIRAAVLLATSAVLALFAVTRAHADTGQYTVVAAAALDKVIDNVTTWLVGLLTGLATMFLTIGGVKYLIASGDPGEVEKAKGALRSAAIGYAVAILAPGLVSILHKILGAG</sequence>
<dbReference type="Pfam" id="PF18895">
    <property type="entry name" value="T4SS_pilin"/>
    <property type="match status" value="1"/>
</dbReference>
<feature type="chain" id="PRO_5047330266" description="TrbC/VIRB2 family protein" evidence="2">
    <location>
        <begin position="31"/>
        <end position="117"/>
    </location>
</feature>
<feature type="transmembrane region" description="Helical" evidence="1">
    <location>
        <begin position="95"/>
        <end position="114"/>
    </location>
</feature>
<evidence type="ECO:0000256" key="2">
    <source>
        <dbReference type="SAM" id="SignalP"/>
    </source>
</evidence>
<keyword evidence="4" id="KW-1185">Reference proteome</keyword>
<feature type="signal peptide" evidence="2">
    <location>
        <begin position="1"/>
        <end position="30"/>
    </location>
</feature>